<reference evidence="1 2" key="1">
    <citation type="submission" date="2016-03" db="EMBL/GenBank/DDBJ databases">
        <title>Cyphomyrmex costatus WGS genome.</title>
        <authorList>
            <person name="Nygaard S."/>
            <person name="Hu H."/>
            <person name="Boomsma J."/>
            <person name="Zhang G."/>
        </authorList>
    </citation>
    <scope>NUCLEOTIDE SEQUENCE [LARGE SCALE GENOMIC DNA]</scope>
    <source>
        <strain evidence="1">MS0001</strain>
        <tissue evidence="1">Whole body</tissue>
    </source>
</reference>
<dbReference type="PANTHER" id="PTHR14549:SF2">
    <property type="entry name" value="TRANSMEMBRANE PROTEIN 223"/>
    <property type="match status" value="1"/>
</dbReference>
<dbReference type="EMBL" id="KQ978229">
    <property type="protein sequence ID" value="KYM96220.1"/>
    <property type="molecule type" value="Genomic_DNA"/>
</dbReference>
<protein>
    <submittedName>
        <fullName evidence="1">Uncharacterized protein</fullName>
    </submittedName>
</protein>
<name>A0A151IAE7_9HYME</name>
<feature type="non-terminal residue" evidence="1">
    <location>
        <position position="1"/>
    </location>
</feature>
<dbReference type="GO" id="GO:0005739">
    <property type="term" value="C:mitochondrion"/>
    <property type="evidence" value="ECO:0007669"/>
    <property type="project" value="TreeGrafter"/>
</dbReference>
<dbReference type="InterPro" id="IPR026100">
    <property type="entry name" value="Tmem223"/>
</dbReference>
<dbReference type="AlphaFoldDB" id="A0A151IAE7"/>
<accession>A0A151IAE7</accession>
<dbReference type="PANTHER" id="PTHR14549">
    <property type="entry name" value="TRANSMEMBRANE PROTEIN 223"/>
    <property type="match status" value="1"/>
</dbReference>
<dbReference type="Pfam" id="PF06979">
    <property type="entry name" value="TMEM70"/>
    <property type="match status" value="1"/>
</dbReference>
<dbReference type="STRING" id="456900.A0A151IAE7"/>
<dbReference type="InterPro" id="IPR045325">
    <property type="entry name" value="TMEM70/TMEM186/TMEM223"/>
</dbReference>
<evidence type="ECO:0000313" key="1">
    <source>
        <dbReference type="EMBL" id="KYM96220.1"/>
    </source>
</evidence>
<evidence type="ECO:0000313" key="2">
    <source>
        <dbReference type="Proteomes" id="UP000078542"/>
    </source>
</evidence>
<proteinExistence type="predicted"/>
<dbReference type="Proteomes" id="UP000078542">
    <property type="component" value="Unassembled WGS sequence"/>
</dbReference>
<gene>
    <name evidence="1" type="ORF">ALC62_13124</name>
</gene>
<keyword evidence="2" id="KW-1185">Reference proteome</keyword>
<sequence length="88" mass="10192">IYTYAICARSIKYIILNKGGKTLSIITNHVLKKKSKLNLPVGMVKCTADRRDNRGIYLPLKIENRSFYYLVNKSGTFLNLKLFDYTTR</sequence>
<organism evidence="1 2">
    <name type="scientific">Cyphomyrmex costatus</name>
    <dbReference type="NCBI Taxonomy" id="456900"/>
    <lineage>
        <taxon>Eukaryota</taxon>
        <taxon>Metazoa</taxon>
        <taxon>Ecdysozoa</taxon>
        <taxon>Arthropoda</taxon>
        <taxon>Hexapoda</taxon>
        <taxon>Insecta</taxon>
        <taxon>Pterygota</taxon>
        <taxon>Neoptera</taxon>
        <taxon>Endopterygota</taxon>
        <taxon>Hymenoptera</taxon>
        <taxon>Apocrita</taxon>
        <taxon>Aculeata</taxon>
        <taxon>Formicoidea</taxon>
        <taxon>Formicidae</taxon>
        <taxon>Myrmicinae</taxon>
        <taxon>Cyphomyrmex</taxon>
    </lineage>
</organism>